<dbReference type="Gene3D" id="3.40.50.720">
    <property type="entry name" value="NAD(P)-binding Rossmann-like Domain"/>
    <property type="match status" value="1"/>
</dbReference>
<dbReference type="InterPro" id="IPR002347">
    <property type="entry name" value="SDR_fam"/>
</dbReference>
<dbReference type="InterPro" id="IPR057326">
    <property type="entry name" value="KR_dom"/>
</dbReference>
<feature type="domain" description="Ketoreductase" evidence="4">
    <location>
        <begin position="9"/>
        <end position="188"/>
    </location>
</feature>
<dbReference type="InterPro" id="IPR020904">
    <property type="entry name" value="Sc_DH/Rdtase_CS"/>
</dbReference>
<comment type="caution">
    <text evidence="5">The sequence shown here is derived from an EMBL/GenBank/DDBJ whole genome shotgun (WGS) entry which is preliminary data.</text>
</comment>
<keyword evidence="6" id="KW-1185">Reference proteome</keyword>
<protein>
    <submittedName>
        <fullName evidence="5">NADP-dependent 3-hydroxy acid dehydrogenase YdfG</fullName>
    </submittedName>
</protein>
<evidence type="ECO:0000313" key="5">
    <source>
        <dbReference type="EMBL" id="NRN64801.1"/>
    </source>
</evidence>
<dbReference type="RefSeq" id="WP_173127566.1">
    <property type="nucleotide sequence ID" value="NZ_CBCSGW010000015.1"/>
</dbReference>
<comment type="similarity">
    <text evidence="1 3">Belongs to the short-chain dehydrogenases/reductases (SDR) family.</text>
</comment>
<evidence type="ECO:0000313" key="6">
    <source>
        <dbReference type="Proteomes" id="UP000763557"/>
    </source>
</evidence>
<dbReference type="InterPro" id="IPR036291">
    <property type="entry name" value="NAD(P)-bd_dom_sf"/>
</dbReference>
<dbReference type="PRINTS" id="PR00080">
    <property type="entry name" value="SDRFAMILY"/>
</dbReference>
<dbReference type="SUPFAM" id="SSF51735">
    <property type="entry name" value="NAD(P)-binding Rossmann-fold domains"/>
    <property type="match status" value="1"/>
</dbReference>
<proteinExistence type="inferred from homology"/>
<evidence type="ECO:0000256" key="2">
    <source>
        <dbReference type="ARBA" id="ARBA00023002"/>
    </source>
</evidence>
<reference evidence="5 6" key="1">
    <citation type="submission" date="2020-01" db="EMBL/GenBank/DDBJ databases">
        <title>Kibdelosporangium persica a novel Actinomycetes from a hot desert in Iran.</title>
        <authorList>
            <person name="Safaei N."/>
            <person name="Zaburannyi N."/>
            <person name="Mueller R."/>
            <person name="Wink J."/>
        </authorList>
    </citation>
    <scope>NUCLEOTIDE SEQUENCE [LARGE SCALE GENOMIC DNA]</scope>
    <source>
        <strain evidence="5 6">4NS15</strain>
    </source>
</reference>
<name>A0ABX2F1D2_9PSEU</name>
<dbReference type="PANTHER" id="PTHR43115:SF4">
    <property type="entry name" value="DEHYDROGENASE_REDUCTASE SDR FAMILY MEMBER 11"/>
    <property type="match status" value="1"/>
</dbReference>
<dbReference type="PROSITE" id="PS00061">
    <property type="entry name" value="ADH_SHORT"/>
    <property type="match status" value="1"/>
</dbReference>
<dbReference type="EMBL" id="JAAATY010000004">
    <property type="protein sequence ID" value="NRN64801.1"/>
    <property type="molecule type" value="Genomic_DNA"/>
</dbReference>
<dbReference type="PANTHER" id="PTHR43115">
    <property type="entry name" value="DEHYDROGENASE/REDUCTASE SDR FAMILY MEMBER 11"/>
    <property type="match status" value="1"/>
</dbReference>
<dbReference type="Pfam" id="PF00106">
    <property type="entry name" value="adh_short"/>
    <property type="match status" value="1"/>
</dbReference>
<dbReference type="PRINTS" id="PR00081">
    <property type="entry name" value="GDHRDH"/>
</dbReference>
<dbReference type="Proteomes" id="UP000763557">
    <property type="component" value="Unassembled WGS sequence"/>
</dbReference>
<dbReference type="SMART" id="SM00822">
    <property type="entry name" value="PKS_KR"/>
    <property type="match status" value="1"/>
</dbReference>
<accession>A0ABX2F1D2</accession>
<evidence type="ECO:0000256" key="1">
    <source>
        <dbReference type="ARBA" id="ARBA00006484"/>
    </source>
</evidence>
<evidence type="ECO:0000259" key="4">
    <source>
        <dbReference type="SMART" id="SM00822"/>
    </source>
</evidence>
<sequence>MTYVNLAGRTAVVTGAASGIGAAIATVFAANGARVALLARRSDRIAELAEKLKDNGGQAIAVTADVTSDESVTAAAEAIHAAFGRVDLVVNNAGVMIPDDITTASFDDWRKMLDTNVTGVLRVIRAFTPDLTADGHADLVNISSIAAHEFFKDYAVYGATKAAVTYLSKSLRAELGPKGVRVTNIEPGLVRSELRDAITGDAGAFLDSWIAEAGILAAEDLADLVAYATSRPAHVNLRHLVALPTTQL</sequence>
<organism evidence="5 6">
    <name type="scientific">Kibdelosporangium persicum</name>
    <dbReference type="NCBI Taxonomy" id="2698649"/>
    <lineage>
        <taxon>Bacteria</taxon>
        <taxon>Bacillati</taxon>
        <taxon>Actinomycetota</taxon>
        <taxon>Actinomycetes</taxon>
        <taxon>Pseudonocardiales</taxon>
        <taxon>Pseudonocardiaceae</taxon>
        <taxon>Kibdelosporangium</taxon>
    </lineage>
</organism>
<evidence type="ECO:0000256" key="3">
    <source>
        <dbReference type="RuleBase" id="RU000363"/>
    </source>
</evidence>
<gene>
    <name evidence="5" type="ORF">GC106_20070</name>
</gene>
<keyword evidence="2" id="KW-0560">Oxidoreductase</keyword>